<keyword evidence="1" id="KW-1133">Transmembrane helix</keyword>
<dbReference type="Proteomes" id="UP000613160">
    <property type="component" value="Unassembled WGS sequence"/>
</dbReference>
<keyword evidence="2" id="KW-0732">Signal</keyword>
<proteinExistence type="predicted"/>
<evidence type="ECO:0000313" key="3">
    <source>
        <dbReference type="EMBL" id="GGD24326.1"/>
    </source>
</evidence>
<name>A0A916XZJ8_9HYPH</name>
<sequence length="237" mass="26273">MTMRPANVRTIHTIIVAAVFLPTAALAQQAASPEAASGPVWGSVPDWLSALANLILAVAAWLAAGAWKKQMRGQRKLAVAEETMVQFYEVRALLETLRPELGEFVGFGKPEDKPALFEVVRKRIENASDTMSAFYAKRFVAVANLGKPVETDFKKMHAIYLRMRMCARMLALDLEGTDSWDIYGEAVFRSPNNAVTEEIDGIVERVEATFEAAVDTEMRLPKGFVEAVVTYAFLPFR</sequence>
<comment type="caution">
    <text evidence="3">The sequence shown here is derived from an EMBL/GenBank/DDBJ whole genome shotgun (WGS) entry which is preliminary data.</text>
</comment>
<accession>A0A916XZJ8</accession>
<dbReference type="EMBL" id="BMJJ01000006">
    <property type="protein sequence ID" value="GGD24326.1"/>
    <property type="molecule type" value="Genomic_DNA"/>
</dbReference>
<keyword evidence="1" id="KW-0472">Membrane</keyword>
<gene>
    <name evidence="3" type="ORF">GCM10011335_29060</name>
</gene>
<evidence type="ECO:0008006" key="5">
    <source>
        <dbReference type="Google" id="ProtNLM"/>
    </source>
</evidence>
<feature type="signal peptide" evidence="2">
    <location>
        <begin position="1"/>
        <end position="27"/>
    </location>
</feature>
<reference evidence="3" key="2">
    <citation type="submission" date="2020-09" db="EMBL/GenBank/DDBJ databases">
        <authorList>
            <person name="Sun Q."/>
            <person name="Zhou Y."/>
        </authorList>
    </citation>
    <scope>NUCLEOTIDE SEQUENCE</scope>
    <source>
        <strain evidence="3">CGMCC 1.15493</strain>
    </source>
</reference>
<evidence type="ECO:0000256" key="1">
    <source>
        <dbReference type="SAM" id="Phobius"/>
    </source>
</evidence>
<evidence type="ECO:0000313" key="4">
    <source>
        <dbReference type="Proteomes" id="UP000613160"/>
    </source>
</evidence>
<reference evidence="3" key="1">
    <citation type="journal article" date="2014" name="Int. J. Syst. Evol. Microbiol.">
        <title>Complete genome sequence of Corynebacterium casei LMG S-19264T (=DSM 44701T), isolated from a smear-ripened cheese.</title>
        <authorList>
            <consortium name="US DOE Joint Genome Institute (JGI-PGF)"/>
            <person name="Walter F."/>
            <person name="Albersmeier A."/>
            <person name="Kalinowski J."/>
            <person name="Ruckert C."/>
        </authorList>
    </citation>
    <scope>NUCLEOTIDE SEQUENCE</scope>
    <source>
        <strain evidence="3">CGMCC 1.15493</strain>
    </source>
</reference>
<keyword evidence="4" id="KW-1185">Reference proteome</keyword>
<organism evidence="3 4">
    <name type="scientific">Aureimonas glaciei</name>
    <dbReference type="NCBI Taxonomy" id="1776957"/>
    <lineage>
        <taxon>Bacteria</taxon>
        <taxon>Pseudomonadati</taxon>
        <taxon>Pseudomonadota</taxon>
        <taxon>Alphaproteobacteria</taxon>
        <taxon>Hyphomicrobiales</taxon>
        <taxon>Aurantimonadaceae</taxon>
        <taxon>Aureimonas</taxon>
    </lineage>
</organism>
<dbReference type="RefSeq" id="WP_188851855.1">
    <property type="nucleotide sequence ID" value="NZ_BMJJ01000006.1"/>
</dbReference>
<feature type="chain" id="PRO_5037916922" description="DUF4760 domain-containing protein" evidence="2">
    <location>
        <begin position="28"/>
        <end position="237"/>
    </location>
</feature>
<protein>
    <recommendedName>
        <fullName evidence="5">DUF4760 domain-containing protein</fullName>
    </recommendedName>
</protein>
<dbReference type="AlphaFoldDB" id="A0A916XZJ8"/>
<feature type="transmembrane region" description="Helical" evidence="1">
    <location>
        <begin position="47"/>
        <end position="67"/>
    </location>
</feature>
<evidence type="ECO:0000256" key="2">
    <source>
        <dbReference type="SAM" id="SignalP"/>
    </source>
</evidence>
<keyword evidence="1" id="KW-0812">Transmembrane</keyword>